<feature type="transmembrane region" description="Helical" evidence="7">
    <location>
        <begin position="327"/>
        <end position="348"/>
    </location>
</feature>
<dbReference type="Gene3D" id="1.20.58.340">
    <property type="entry name" value="Magnesium transport protein CorA, transmembrane region"/>
    <property type="match status" value="1"/>
</dbReference>
<dbReference type="GO" id="GO:0046873">
    <property type="term" value="F:metal ion transmembrane transporter activity"/>
    <property type="evidence" value="ECO:0007669"/>
    <property type="project" value="InterPro"/>
</dbReference>
<dbReference type="Proteomes" id="UP000053317">
    <property type="component" value="Unassembled WGS sequence"/>
</dbReference>
<evidence type="ECO:0000256" key="2">
    <source>
        <dbReference type="ARBA" id="ARBA00022692"/>
    </source>
</evidence>
<evidence type="ECO:0000256" key="4">
    <source>
        <dbReference type="ARBA" id="ARBA00023136"/>
    </source>
</evidence>
<dbReference type="EMBL" id="LCWF01000083">
    <property type="protein sequence ID" value="KKY21564.1"/>
    <property type="molecule type" value="Genomic_DNA"/>
</dbReference>
<sequence>MILGATPRINIASTAPFLERYLSFCNYGKVTLSGMKGAPEKSVNAFIFEHHFAFYFVPKGTMDPELAVKDFRNLRRSSAFGPALNDSSKWIYEEQLSFLLMGQGADVFTTYQLAERYFRGPYIRGTGHASVFISPDGRGWTPCSMFLSWILMALHHVRFRWQNAIEAVDEQIVSPSDIIFSKEDPDLLSDDPQFSKSKTYFWALQAYKMFDERLEETINTWAEFRRDSLPKLNDGQMSDDTWEYTVASIDAAIEKLKLKLRHVREKSQEVRNLREGLFGASALFDSRTTVRQGDNIRLLTYITLLFLPLSFCTSIFGMQVILPSLPIKVFIITVPTIFVFTALIIFNLQNIMDLWDFVSSYVTRRLRISMRHHGSWDRTARSLHYDKITNKAPTSLRGRKSTHWSYVIFLIEALFIHIPVREVNWFFILLRKVCTSVYSNRPDPASQELSQIELAAPEHTKKFHPATNSPKSRAARVRAVKAAQITHLKPGTTQLTTLLKPFLFICRLCLLPFSTICVALDYLLLLLLSPLQPSLPLSRLGLINPFCAPTMPLLDQPIDQSGQNPLNLISQKFGSASSSISNTPTHQPPLSSSIPQSRPTHRRMTILNMTGASSNNYFSTNDSHKPSSLSSQLHEGSISSAKGNPHPVHPSRRRWRKAEMAVDGGFVPADSEPSPKFREGFWGPAGSEGRGSGSDDVSGLGIGVGKRDFAIEGEQRETEEKRTEAAEARQNVNSSREGAGTDTTEVETDIPRPDERRNETGSEKEK</sequence>
<feature type="region of interest" description="Disordered" evidence="6">
    <location>
        <begin position="576"/>
        <end position="599"/>
    </location>
</feature>
<evidence type="ECO:0000256" key="1">
    <source>
        <dbReference type="ARBA" id="ARBA00004141"/>
    </source>
</evidence>
<dbReference type="OrthoDB" id="5428055at2759"/>
<evidence type="ECO:0000313" key="9">
    <source>
        <dbReference type="Proteomes" id="UP000053317"/>
    </source>
</evidence>
<keyword evidence="2 7" id="KW-0812">Transmembrane</keyword>
<dbReference type="SUPFAM" id="SSF144083">
    <property type="entry name" value="Magnesium transport protein CorA, transmembrane region"/>
    <property type="match status" value="1"/>
</dbReference>
<evidence type="ECO:0000256" key="7">
    <source>
        <dbReference type="SAM" id="Phobius"/>
    </source>
</evidence>
<name>A0A0G2EGJ8_PHACM</name>
<feature type="compositionally biased region" description="Polar residues" evidence="6">
    <location>
        <begin position="612"/>
        <end position="642"/>
    </location>
</feature>
<feature type="compositionally biased region" description="Basic and acidic residues" evidence="6">
    <location>
        <begin position="705"/>
        <end position="727"/>
    </location>
</feature>
<evidence type="ECO:0000256" key="5">
    <source>
        <dbReference type="SAM" id="Coils"/>
    </source>
</evidence>
<dbReference type="InterPro" id="IPR002523">
    <property type="entry name" value="MgTranspt_CorA/ZnTranspt_ZntB"/>
</dbReference>
<evidence type="ECO:0000256" key="6">
    <source>
        <dbReference type="SAM" id="MobiDB-lite"/>
    </source>
</evidence>
<reference evidence="8 9" key="1">
    <citation type="submission" date="2015-05" db="EMBL/GenBank/DDBJ databases">
        <title>Distinctive expansion of gene families associated with plant cell wall degradation and secondary metabolism in the genomes of grapevine trunk pathogens.</title>
        <authorList>
            <person name="Lawrence D.P."/>
            <person name="Travadon R."/>
            <person name="Rolshausen P.E."/>
            <person name="Baumgartner K."/>
        </authorList>
    </citation>
    <scope>NUCLEOTIDE SEQUENCE [LARGE SCALE GENOMIC DNA]</scope>
    <source>
        <strain evidence="8">UCRPC4</strain>
    </source>
</reference>
<dbReference type="InterPro" id="IPR045863">
    <property type="entry name" value="CorA_TM1_TM2"/>
</dbReference>
<comment type="subcellular location">
    <subcellularLocation>
        <location evidence="1">Membrane</location>
        <topology evidence="1">Multi-pass membrane protein</topology>
    </subcellularLocation>
</comment>
<comment type="caution">
    <text evidence="8">The sequence shown here is derived from an EMBL/GenBank/DDBJ whole genome shotgun (WGS) entry which is preliminary data.</text>
</comment>
<evidence type="ECO:0000256" key="3">
    <source>
        <dbReference type="ARBA" id="ARBA00022989"/>
    </source>
</evidence>
<feature type="transmembrane region" description="Helical" evidence="7">
    <location>
        <begin position="298"/>
        <end position="321"/>
    </location>
</feature>
<reference evidence="8 9" key="2">
    <citation type="submission" date="2015-05" db="EMBL/GenBank/DDBJ databases">
        <authorList>
            <person name="Morales-Cruz A."/>
            <person name="Amrine K.C."/>
            <person name="Cantu D."/>
        </authorList>
    </citation>
    <scope>NUCLEOTIDE SEQUENCE [LARGE SCALE GENOMIC DNA]</scope>
    <source>
        <strain evidence="8">UCRPC4</strain>
    </source>
</reference>
<dbReference type="GO" id="GO:0016020">
    <property type="term" value="C:membrane"/>
    <property type="evidence" value="ECO:0007669"/>
    <property type="project" value="UniProtKB-SubCell"/>
</dbReference>
<organism evidence="8 9">
    <name type="scientific">Phaeomoniella chlamydospora</name>
    <name type="common">Phaeoacremonium chlamydosporum</name>
    <dbReference type="NCBI Taxonomy" id="158046"/>
    <lineage>
        <taxon>Eukaryota</taxon>
        <taxon>Fungi</taxon>
        <taxon>Dikarya</taxon>
        <taxon>Ascomycota</taxon>
        <taxon>Pezizomycotina</taxon>
        <taxon>Eurotiomycetes</taxon>
        <taxon>Chaetothyriomycetidae</taxon>
        <taxon>Phaeomoniellales</taxon>
        <taxon>Phaeomoniellaceae</taxon>
        <taxon>Phaeomoniella</taxon>
    </lineage>
</organism>
<feature type="transmembrane region" description="Helical" evidence="7">
    <location>
        <begin position="502"/>
        <end position="528"/>
    </location>
</feature>
<feature type="coiled-coil region" evidence="5">
    <location>
        <begin position="246"/>
        <end position="273"/>
    </location>
</feature>
<keyword evidence="5" id="KW-0175">Coiled coil</keyword>
<gene>
    <name evidence="8" type="ORF">UCRPC4_g03515</name>
</gene>
<feature type="compositionally biased region" description="Polar residues" evidence="6">
    <location>
        <begin position="576"/>
        <end position="598"/>
    </location>
</feature>
<dbReference type="Pfam" id="PF01544">
    <property type="entry name" value="CorA"/>
    <property type="match status" value="1"/>
</dbReference>
<feature type="region of interest" description="Disordered" evidence="6">
    <location>
        <begin position="612"/>
        <end position="766"/>
    </location>
</feature>
<keyword evidence="3 7" id="KW-1133">Transmembrane helix</keyword>
<feature type="compositionally biased region" description="Basic and acidic residues" evidence="6">
    <location>
        <begin position="749"/>
        <end position="766"/>
    </location>
</feature>
<proteinExistence type="predicted"/>
<dbReference type="AlphaFoldDB" id="A0A0G2EGJ8"/>
<evidence type="ECO:0000313" key="8">
    <source>
        <dbReference type="EMBL" id="KKY21564.1"/>
    </source>
</evidence>
<feature type="transmembrane region" description="Helical" evidence="7">
    <location>
        <begin position="403"/>
        <end position="420"/>
    </location>
</feature>
<keyword evidence="9" id="KW-1185">Reference proteome</keyword>
<keyword evidence="4 7" id="KW-0472">Membrane</keyword>
<accession>A0A0G2EGJ8</accession>
<protein>
    <submittedName>
        <fullName evidence="8">Uncharacterized protein</fullName>
    </submittedName>
</protein>